<dbReference type="GO" id="GO:0030170">
    <property type="term" value="F:pyridoxal phosphate binding"/>
    <property type="evidence" value="ECO:0007669"/>
    <property type="project" value="UniProtKB-UniRule"/>
</dbReference>
<evidence type="ECO:0000256" key="9">
    <source>
        <dbReference type="ARBA" id="ARBA00047654"/>
    </source>
</evidence>
<dbReference type="InterPro" id="IPR050087">
    <property type="entry name" value="AON_synthase_class-II"/>
</dbReference>
<sequence>MEAAIKQSRKACPFLHRNTAATLRKLSSMPAPSFHEGKQQQHQQGGAPMNALLSFAQKCPVMGKAMATVQRRQSLLHTSAKLAKQPTRPLNQASIVTHEKNLIDEQAATAAIALLKKNESKQQKKAGNCPYHKIKQPEQSPNHHHHQLPATHSTNAISFDYESLYQHELDKKHQDKTYRYFNNINRLAQKFPKAHTKDQHEEVTVWCSNDYLGMGRNQIVLETMKHTLDKYGAGAGGTRNIAGNCNLHLQLETELADLHHKPAALVFTSCYVANDATLSTLASKLPGCHIFSDAANHASMIQGIKHSGAKKTIFKHNDLADLEAKLQSVDINIPKIIAFESVYSMSGTVGQIDAICDLAKKYGAITFLDEVHAVGMYGPRGGGVAEHLDFDLNSHIPHANNGSVLDKVDIISGTLGKAFGIVGGYIAGSANLVDMIRSYAPGFIFTTSLPPANIAGAIASIQYLKKSSKERQMQQLNTRILKARLAELDIPVVPNPSHIVPVLIGEAEPCKIASDQLLREHGIYVQSINYPTVAKGEERLRITPTPGHNLKMMDYLVDALEIIWQKNAFKRVSDWRIEGGRAGVGTGGSMPKTIWTDHQLNIVPGSGDAAHPYVTEIAV</sequence>
<evidence type="ECO:0000313" key="14">
    <source>
        <dbReference type="EMBL" id="CAG8503734.1"/>
    </source>
</evidence>
<dbReference type="SUPFAM" id="SSF53383">
    <property type="entry name" value="PLP-dependent transferases"/>
    <property type="match status" value="1"/>
</dbReference>
<dbReference type="NCBIfam" id="TIGR01821">
    <property type="entry name" value="5aminolev_synth"/>
    <property type="match status" value="1"/>
</dbReference>
<evidence type="ECO:0000313" key="15">
    <source>
        <dbReference type="Proteomes" id="UP000789508"/>
    </source>
</evidence>
<gene>
    <name evidence="14" type="ORF">ALEPTO_LOCUS3617</name>
</gene>
<organism evidence="14 15">
    <name type="scientific">Ambispora leptoticha</name>
    <dbReference type="NCBI Taxonomy" id="144679"/>
    <lineage>
        <taxon>Eukaryota</taxon>
        <taxon>Fungi</taxon>
        <taxon>Fungi incertae sedis</taxon>
        <taxon>Mucoromycota</taxon>
        <taxon>Glomeromycotina</taxon>
        <taxon>Glomeromycetes</taxon>
        <taxon>Archaeosporales</taxon>
        <taxon>Ambisporaceae</taxon>
        <taxon>Ambispora</taxon>
    </lineage>
</organism>
<keyword evidence="11" id="KW-0496">Mitochondrion</keyword>
<dbReference type="EC" id="2.3.1.37" evidence="11"/>
<evidence type="ECO:0000256" key="10">
    <source>
        <dbReference type="RuleBase" id="RU003693"/>
    </source>
</evidence>
<keyword evidence="6 10" id="KW-0663">Pyridoxal phosphate</keyword>
<dbReference type="Gene3D" id="3.90.1150.10">
    <property type="entry name" value="Aspartate Aminotransferase, domain 1"/>
    <property type="match status" value="1"/>
</dbReference>
<dbReference type="InterPro" id="IPR004839">
    <property type="entry name" value="Aminotransferase_I/II_large"/>
</dbReference>
<comment type="cofactor">
    <cofactor evidence="1 10">
        <name>pyridoxal 5'-phosphate</name>
        <dbReference type="ChEBI" id="CHEBI:597326"/>
    </cofactor>
</comment>
<evidence type="ECO:0000256" key="1">
    <source>
        <dbReference type="ARBA" id="ARBA00001933"/>
    </source>
</evidence>
<feature type="domain" description="Aminotransferase class I/classII large" evidence="13">
    <location>
        <begin position="202"/>
        <end position="560"/>
    </location>
</feature>
<evidence type="ECO:0000256" key="11">
    <source>
        <dbReference type="RuleBase" id="RU910713"/>
    </source>
</evidence>
<dbReference type="InterPro" id="IPR015422">
    <property type="entry name" value="PyrdxlP-dep_Trfase_small"/>
</dbReference>
<dbReference type="InterPro" id="IPR001917">
    <property type="entry name" value="Aminotrans_II_pyridoxalP_BS"/>
</dbReference>
<keyword evidence="8 11" id="KW-0012">Acyltransferase</keyword>
<dbReference type="Gene3D" id="3.40.640.10">
    <property type="entry name" value="Type I PLP-dependent aspartate aminotransferase-like (Major domain)"/>
    <property type="match status" value="1"/>
</dbReference>
<dbReference type="InterPro" id="IPR015424">
    <property type="entry name" value="PyrdxlP-dep_Trfase"/>
</dbReference>
<dbReference type="FunFam" id="3.40.640.10:FF:000006">
    <property type="entry name" value="5-aminolevulinate synthase, mitochondrial"/>
    <property type="match status" value="1"/>
</dbReference>
<evidence type="ECO:0000256" key="4">
    <source>
        <dbReference type="ARBA" id="ARBA00008392"/>
    </source>
</evidence>
<dbReference type="PANTHER" id="PTHR13693">
    <property type="entry name" value="CLASS II AMINOTRANSFERASE/8-AMINO-7-OXONONANOATE SYNTHASE"/>
    <property type="match status" value="1"/>
</dbReference>
<dbReference type="PANTHER" id="PTHR13693:SF102">
    <property type="entry name" value="2-AMINO-3-KETOBUTYRATE COENZYME A LIGASE, MITOCHONDRIAL"/>
    <property type="match status" value="1"/>
</dbReference>
<comment type="pathway">
    <text evidence="3 11">Porphyrin-containing compound metabolism; protoporphyrin-IX biosynthesis; 5-aminolevulinate from glycine: step 1/1.</text>
</comment>
<comment type="function">
    <text evidence="2">Catalyzes the synthesis of 5-aminolevulinate (ALA) from succinyl-CoA and glycine, the first and rate-limiting step in heme biosynthesis.</text>
</comment>
<dbReference type="InterPro" id="IPR010961">
    <property type="entry name" value="4pyrrol_synth_NH2levulA_synth"/>
</dbReference>
<dbReference type="AlphaFoldDB" id="A0A9N8ZQE8"/>
<keyword evidence="5 11" id="KW-0808">Transferase</keyword>
<comment type="similarity">
    <text evidence="4 10">Belongs to the class-II pyridoxal-phosphate-dependent aminotransferase family.</text>
</comment>
<comment type="catalytic activity">
    <reaction evidence="9 11">
        <text>succinyl-CoA + glycine + H(+) = 5-aminolevulinate + CO2 + CoA</text>
        <dbReference type="Rhea" id="RHEA:12921"/>
        <dbReference type="ChEBI" id="CHEBI:15378"/>
        <dbReference type="ChEBI" id="CHEBI:16526"/>
        <dbReference type="ChEBI" id="CHEBI:57287"/>
        <dbReference type="ChEBI" id="CHEBI:57292"/>
        <dbReference type="ChEBI" id="CHEBI:57305"/>
        <dbReference type="ChEBI" id="CHEBI:356416"/>
        <dbReference type="EC" id="2.3.1.37"/>
    </reaction>
</comment>
<protein>
    <recommendedName>
        <fullName evidence="11">5-aminolevulinate synthase</fullName>
        <ecNumber evidence="11">2.3.1.37</ecNumber>
    </recommendedName>
    <alternativeName>
        <fullName evidence="11">5-aminolevulinic acid synthase</fullName>
    </alternativeName>
    <alternativeName>
        <fullName evidence="11">Delta-ALA synthase</fullName>
    </alternativeName>
    <alternativeName>
        <fullName evidence="11">Delta-aminolevulinate synthase</fullName>
    </alternativeName>
</protein>
<evidence type="ECO:0000256" key="7">
    <source>
        <dbReference type="ARBA" id="ARBA00023133"/>
    </source>
</evidence>
<evidence type="ECO:0000256" key="3">
    <source>
        <dbReference type="ARBA" id="ARBA00005029"/>
    </source>
</evidence>
<evidence type="ECO:0000259" key="13">
    <source>
        <dbReference type="Pfam" id="PF00155"/>
    </source>
</evidence>
<evidence type="ECO:0000256" key="12">
    <source>
        <dbReference type="SAM" id="MobiDB-lite"/>
    </source>
</evidence>
<dbReference type="PROSITE" id="PS00599">
    <property type="entry name" value="AA_TRANSFER_CLASS_2"/>
    <property type="match status" value="1"/>
</dbReference>
<evidence type="ECO:0000256" key="5">
    <source>
        <dbReference type="ARBA" id="ARBA00022679"/>
    </source>
</evidence>
<dbReference type="EMBL" id="CAJVPS010000694">
    <property type="protein sequence ID" value="CAG8503734.1"/>
    <property type="molecule type" value="Genomic_DNA"/>
</dbReference>
<feature type="region of interest" description="Disordered" evidence="12">
    <location>
        <begin position="123"/>
        <end position="149"/>
    </location>
</feature>
<dbReference type="CDD" id="cd06454">
    <property type="entry name" value="KBL_like"/>
    <property type="match status" value="1"/>
</dbReference>
<proteinExistence type="inferred from homology"/>
<dbReference type="Proteomes" id="UP000789508">
    <property type="component" value="Unassembled WGS sequence"/>
</dbReference>
<comment type="subcellular location">
    <subcellularLocation>
        <location evidence="11">Mitochondrion matrix</location>
    </subcellularLocation>
</comment>
<evidence type="ECO:0000256" key="2">
    <source>
        <dbReference type="ARBA" id="ARBA00003076"/>
    </source>
</evidence>
<dbReference type="OrthoDB" id="10263824at2759"/>
<keyword evidence="7 11" id="KW-0350">Heme biosynthesis</keyword>
<keyword evidence="15" id="KW-1185">Reference proteome</keyword>
<evidence type="ECO:0000256" key="8">
    <source>
        <dbReference type="ARBA" id="ARBA00023315"/>
    </source>
</evidence>
<accession>A0A9N8ZQE8</accession>
<dbReference type="GO" id="GO:0003870">
    <property type="term" value="F:5-aminolevulinate synthase activity"/>
    <property type="evidence" value="ECO:0007669"/>
    <property type="project" value="UniProtKB-EC"/>
</dbReference>
<dbReference type="GO" id="GO:0005759">
    <property type="term" value="C:mitochondrial matrix"/>
    <property type="evidence" value="ECO:0007669"/>
    <property type="project" value="UniProtKB-SubCell"/>
</dbReference>
<comment type="caution">
    <text evidence="14">The sequence shown here is derived from an EMBL/GenBank/DDBJ whole genome shotgun (WGS) entry which is preliminary data.</text>
</comment>
<reference evidence="14" key="1">
    <citation type="submission" date="2021-06" db="EMBL/GenBank/DDBJ databases">
        <authorList>
            <person name="Kallberg Y."/>
            <person name="Tangrot J."/>
            <person name="Rosling A."/>
        </authorList>
    </citation>
    <scope>NUCLEOTIDE SEQUENCE</scope>
    <source>
        <strain evidence="14">FL130A</strain>
    </source>
</reference>
<dbReference type="GO" id="GO:0006782">
    <property type="term" value="P:protoporphyrinogen IX biosynthetic process"/>
    <property type="evidence" value="ECO:0007669"/>
    <property type="project" value="UniProtKB-UniRule"/>
</dbReference>
<evidence type="ECO:0000256" key="6">
    <source>
        <dbReference type="ARBA" id="ARBA00022898"/>
    </source>
</evidence>
<name>A0A9N8ZQE8_9GLOM</name>
<dbReference type="InterPro" id="IPR015421">
    <property type="entry name" value="PyrdxlP-dep_Trfase_major"/>
</dbReference>
<dbReference type="Pfam" id="PF00155">
    <property type="entry name" value="Aminotran_1_2"/>
    <property type="match status" value="1"/>
</dbReference>